<proteinExistence type="predicted"/>
<evidence type="ECO:0000313" key="1">
    <source>
        <dbReference type="EMBL" id="GAA4312454.1"/>
    </source>
</evidence>
<accession>A0ABP8FWG7</accession>
<gene>
    <name evidence="1" type="ORF">GCM10023149_07820</name>
</gene>
<organism evidence="1 2">
    <name type="scientific">Mucilaginibacter gynuensis</name>
    <dbReference type="NCBI Taxonomy" id="1302236"/>
    <lineage>
        <taxon>Bacteria</taxon>
        <taxon>Pseudomonadati</taxon>
        <taxon>Bacteroidota</taxon>
        <taxon>Sphingobacteriia</taxon>
        <taxon>Sphingobacteriales</taxon>
        <taxon>Sphingobacteriaceae</taxon>
        <taxon>Mucilaginibacter</taxon>
    </lineage>
</organism>
<dbReference type="PROSITE" id="PS51257">
    <property type="entry name" value="PROKAR_LIPOPROTEIN"/>
    <property type="match status" value="1"/>
</dbReference>
<reference evidence="2" key="1">
    <citation type="journal article" date="2019" name="Int. J. Syst. Evol. Microbiol.">
        <title>The Global Catalogue of Microorganisms (GCM) 10K type strain sequencing project: providing services to taxonomists for standard genome sequencing and annotation.</title>
        <authorList>
            <consortium name="The Broad Institute Genomics Platform"/>
            <consortium name="The Broad Institute Genome Sequencing Center for Infectious Disease"/>
            <person name="Wu L."/>
            <person name="Ma J."/>
        </authorList>
    </citation>
    <scope>NUCLEOTIDE SEQUENCE [LARGE SCALE GENOMIC DNA]</scope>
    <source>
        <strain evidence="2">JCM 17705</strain>
    </source>
</reference>
<comment type="caution">
    <text evidence="1">The sequence shown here is derived from an EMBL/GenBank/DDBJ whole genome shotgun (WGS) entry which is preliminary data.</text>
</comment>
<protein>
    <recommendedName>
        <fullName evidence="3">DUF4270 family protein</fullName>
    </recommendedName>
</protein>
<name>A0ABP8FWG7_9SPHI</name>
<sequence>MNRKFVNKLALIPAIMMMVFVVGCNKIEYTDLADPAYLRVFNDLNYTLNMQDKDNKYPSLCMIIDPVLDASGLPTGGRVVGDFLDKREPYAPPYPSHVGNSASVQNPEYPGKESVLVGPVLNGFDLSSWAQVPAGKLRIVFYYRPYNNTPFFNLDESLKRDVVVDTTITLGVKEVYTLHVLQKDFITKKNGILLRQENFEKLSLSDSLAYVNFYNYSAKGFAEADYSLKPQGSNLVSFKSGIKERMNVYLTLYNGQIEPTKATILPSYRGKFMGTVERNTESNRVSPYYSFPLWAAAGSNGITTDLWQRFEFLAPELDVFENPYKDAPGNVSQTFANYASANCLLNGKTRINSGSSYLTNGYLLPNLLVNVHSGTNNPQTFATVSTIEVVNSNVYLTTIQRKYPVPIYK</sequence>
<dbReference type="Proteomes" id="UP001500582">
    <property type="component" value="Unassembled WGS sequence"/>
</dbReference>
<dbReference type="RefSeq" id="WP_345209692.1">
    <property type="nucleotide sequence ID" value="NZ_BAABFT010000002.1"/>
</dbReference>
<evidence type="ECO:0008006" key="3">
    <source>
        <dbReference type="Google" id="ProtNLM"/>
    </source>
</evidence>
<evidence type="ECO:0000313" key="2">
    <source>
        <dbReference type="Proteomes" id="UP001500582"/>
    </source>
</evidence>
<keyword evidence="2" id="KW-1185">Reference proteome</keyword>
<dbReference type="EMBL" id="BAABFT010000002">
    <property type="protein sequence ID" value="GAA4312454.1"/>
    <property type="molecule type" value="Genomic_DNA"/>
</dbReference>